<dbReference type="AlphaFoldDB" id="A0AA37WMK2"/>
<gene>
    <name evidence="1" type="ORF">GCM10007877_10250</name>
</gene>
<organism evidence="1 2">
    <name type="scientific">Marinibactrum halimedae</name>
    <dbReference type="NCBI Taxonomy" id="1444977"/>
    <lineage>
        <taxon>Bacteria</taxon>
        <taxon>Pseudomonadati</taxon>
        <taxon>Pseudomonadota</taxon>
        <taxon>Gammaproteobacteria</taxon>
        <taxon>Cellvibrionales</taxon>
        <taxon>Cellvibrionaceae</taxon>
        <taxon>Marinibactrum</taxon>
    </lineage>
</organism>
<protein>
    <recommendedName>
        <fullName evidence="3">HNH endonuclease</fullName>
    </recommendedName>
</protein>
<proteinExistence type="predicted"/>
<dbReference type="EMBL" id="BSPD01000029">
    <property type="protein sequence ID" value="GLS25311.1"/>
    <property type="molecule type" value="Genomic_DNA"/>
</dbReference>
<reference evidence="1 2" key="1">
    <citation type="journal article" date="2014" name="Int. J. Syst. Evol. Microbiol.">
        <title>Complete genome sequence of Corynebacterium casei LMG S-19264T (=DSM 44701T), isolated from a smear-ripened cheese.</title>
        <authorList>
            <consortium name="US DOE Joint Genome Institute (JGI-PGF)"/>
            <person name="Walter F."/>
            <person name="Albersmeier A."/>
            <person name="Kalinowski J."/>
            <person name="Ruckert C."/>
        </authorList>
    </citation>
    <scope>NUCLEOTIDE SEQUENCE [LARGE SCALE GENOMIC DNA]</scope>
    <source>
        <strain evidence="1 2">NBRC 110095</strain>
    </source>
</reference>
<sequence length="168" mass="19540">MPKEPTSSRRLRKGRRFHPYAMDPKRMAALRNSRKTRTQTKVLEEFENGEYFLQPAAPKKLFKGRRPSWIDSSSIWKRFGGKGNAKCIKCKKVANSIDHKVDWKRYVLESCDSYMIECEGGYWVGLLTEEVIIAYHDPKNLQPMCSSCNSKKNGPKNIDNLKPTFYKE</sequence>
<name>A0AA37WMK2_9GAMM</name>
<dbReference type="Proteomes" id="UP001156870">
    <property type="component" value="Unassembled WGS sequence"/>
</dbReference>
<evidence type="ECO:0008006" key="3">
    <source>
        <dbReference type="Google" id="ProtNLM"/>
    </source>
</evidence>
<dbReference type="RefSeq" id="WP_232593348.1">
    <property type="nucleotide sequence ID" value="NZ_BSPD01000029.1"/>
</dbReference>
<keyword evidence="2" id="KW-1185">Reference proteome</keyword>
<comment type="caution">
    <text evidence="1">The sequence shown here is derived from an EMBL/GenBank/DDBJ whole genome shotgun (WGS) entry which is preliminary data.</text>
</comment>
<accession>A0AA37WMK2</accession>
<evidence type="ECO:0000313" key="2">
    <source>
        <dbReference type="Proteomes" id="UP001156870"/>
    </source>
</evidence>
<evidence type="ECO:0000313" key="1">
    <source>
        <dbReference type="EMBL" id="GLS25311.1"/>
    </source>
</evidence>